<dbReference type="AlphaFoldDB" id="L8HDR8"/>
<evidence type="ECO:0000313" key="12">
    <source>
        <dbReference type="EMBL" id="ELR23649.1"/>
    </source>
</evidence>
<evidence type="ECO:0000256" key="6">
    <source>
        <dbReference type="ARBA" id="ARBA00022576"/>
    </source>
</evidence>
<dbReference type="PIRSF" id="PIRSF000521">
    <property type="entry name" value="Transaminase_4ab_Lys_Orn"/>
    <property type="match status" value="1"/>
</dbReference>
<dbReference type="STRING" id="1257118.L8HDR8"/>
<organism evidence="12 13">
    <name type="scientific">Acanthamoeba castellanii (strain ATCC 30010 / Neff)</name>
    <dbReference type="NCBI Taxonomy" id="1257118"/>
    <lineage>
        <taxon>Eukaryota</taxon>
        <taxon>Amoebozoa</taxon>
        <taxon>Discosea</taxon>
        <taxon>Longamoebia</taxon>
        <taxon>Centramoebida</taxon>
        <taxon>Acanthamoebidae</taxon>
        <taxon>Acanthamoeba</taxon>
    </lineage>
</organism>
<keyword evidence="7 12" id="KW-0808">Transferase</keyword>
<dbReference type="CDD" id="cd00610">
    <property type="entry name" value="OAT_like"/>
    <property type="match status" value="1"/>
</dbReference>
<dbReference type="Gene3D" id="3.40.640.10">
    <property type="entry name" value="Type I PLP-dependent aspartate aminotransferase-like (Major domain)"/>
    <property type="match status" value="1"/>
</dbReference>
<evidence type="ECO:0000256" key="1">
    <source>
        <dbReference type="ARBA" id="ARBA00001933"/>
    </source>
</evidence>
<dbReference type="Gene3D" id="3.90.1150.10">
    <property type="entry name" value="Aspartate Aminotransferase, domain 1"/>
    <property type="match status" value="1"/>
</dbReference>
<evidence type="ECO:0000256" key="11">
    <source>
        <dbReference type="RuleBase" id="RU003560"/>
    </source>
</evidence>
<dbReference type="InterPro" id="IPR015421">
    <property type="entry name" value="PyrdxlP-dep_Trfase_major"/>
</dbReference>
<comment type="similarity">
    <text evidence="3 11">Belongs to the class-III pyridoxal-phosphate-dependent aminotransferase family.</text>
</comment>
<dbReference type="KEGG" id="acan:ACA1_072820"/>
<dbReference type="OMA" id="GHTYMGH"/>
<dbReference type="InterPro" id="IPR005814">
    <property type="entry name" value="Aminotrans_3"/>
</dbReference>
<dbReference type="InterPro" id="IPR015422">
    <property type="entry name" value="PyrdxlP-dep_Trfase_small"/>
</dbReference>
<dbReference type="FunFam" id="3.40.640.10:FF:000004">
    <property type="entry name" value="Acetylornithine aminotransferase"/>
    <property type="match status" value="1"/>
</dbReference>
<evidence type="ECO:0000313" key="13">
    <source>
        <dbReference type="Proteomes" id="UP000011083"/>
    </source>
</evidence>
<dbReference type="VEuPathDB" id="AmoebaDB:ACA1_072820"/>
<comment type="subunit">
    <text evidence="4">Homotetramer.</text>
</comment>
<evidence type="ECO:0000256" key="8">
    <source>
        <dbReference type="ARBA" id="ARBA00022898"/>
    </source>
</evidence>
<evidence type="ECO:0000256" key="7">
    <source>
        <dbReference type="ARBA" id="ARBA00022679"/>
    </source>
</evidence>
<dbReference type="OrthoDB" id="10261433at2759"/>
<accession>L8HDR8</accession>
<dbReference type="GO" id="GO:0009436">
    <property type="term" value="P:glyoxylate catabolic process"/>
    <property type="evidence" value="ECO:0007669"/>
    <property type="project" value="TreeGrafter"/>
</dbReference>
<sequence length="489" mass="53332">MRASVRRCQPQRVASLTATSAQLSARGLNVSAQAALTTKANRLEMPPTDFKPMPYTGPSFDEVKALRAQHMPSAIFAFYKNPIMLVEGKMQYMWDEKGRRYLDLFGGIVTVSVGHCHPRVTEAGVAQLKKLQHSTTIYYNPEVALFAKELADRLPSQLSVVYFVNSGSEANDLAMLMARAATGNFDFVALRNGYHGMSMNTMGLTALHTWKYNQPQGFGIHHAVCPNTYRGPYGPDEPDVAQKYASDVADIIRSSTSGRVAGWISETIQGVGGTVVLPDGYLKEVYKTVRGAGGVCIADEVQTGFARLGSHYWGFQTQNVIPDIVTMAKGIGNGAPLAAVATTPEIAETLKQRVHFNTYGGNPVSCAMGRAVLKVVDEEGIQHKALSHGAYFTRGLNELKRRYPIIGEVRGKGLMLGVELVKDQTTKEPATAETADIFERAKDMGLLIGKGGLYGNVFRIKPPMCITKHDIDFSLEVLDQAFKDSAKAM</sequence>
<evidence type="ECO:0000256" key="4">
    <source>
        <dbReference type="ARBA" id="ARBA00011881"/>
    </source>
</evidence>
<comment type="subcellular location">
    <subcellularLocation>
        <location evidence="2">Mitochondrion</location>
    </subcellularLocation>
</comment>
<comment type="cofactor">
    <cofactor evidence="1">
        <name>pyridoxal 5'-phosphate</name>
        <dbReference type="ChEBI" id="CHEBI:597326"/>
    </cofactor>
</comment>
<evidence type="ECO:0000256" key="9">
    <source>
        <dbReference type="ARBA" id="ARBA00022946"/>
    </source>
</evidence>
<proteinExistence type="inferred from homology"/>
<keyword evidence="13" id="KW-1185">Reference proteome</keyword>
<name>L8HDR8_ACACF</name>
<dbReference type="Proteomes" id="UP000011083">
    <property type="component" value="Unassembled WGS sequence"/>
</dbReference>
<dbReference type="PANTHER" id="PTHR45688">
    <property type="match status" value="1"/>
</dbReference>
<evidence type="ECO:0000256" key="2">
    <source>
        <dbReference type="ARBA" id="ARBA00004173"/>
    </source>
</evidence>
<dbReference type="InterPro" id="IPR049704">
    <property type="entry name" value="Aminotrans_3_PPA_site"/>
</dbReference>
<gene>
    <name evidence="12" type="ORF">ACA1_072820</name>
</gene>
<dbReference type="PROSITE" id="PS00600">
    <property type="entry name" value="AA_TRANSFER_CLASS_3"/>
    <property type="match status" value="1"/>
</dbReference>
<keyword evidence="10" id="KW-0496">Mitochondrion</keyword>
<dbReference type="EMBL" id="KB007857">
    <property type="protein sequence ID" value="ELR23649.1"/>
    <property type="molecule type" value="Genomic_DNA"/>
</dbReference>
<dbReference type="Pfam" id="PF00202">
    <property type="entry name" value="Aminotran_3"/>
    <property type="match status" value="1"/>
</dbReference>
<keyword evidence="9" id="KW-0809">Transit peptide</keyword>
<dbReference type="InterPro" id="IPR015424">
    <property type="entry name" value="PyrdxlP-dep_Trfase"/>
</dbReference>
<protein>
    <recommendedName>
        <fullName evidence="5">alanine--glyoxylate transaminase</fullName>
        <ecNumber evidence="5">2.6.1.44</ecNumber>
    </recommendedName>
</protein>
<dbReference type="SUPFAM" id="SSF53383">
    <property type="entry name" value="PLP-dependent transferases"/>
    <property type="match status" value="1"/>
</dbReference>
<keyword evidence="6 12" id="KW-0032">Aminotransferase</keyword>
<dbReference type="GeneID" id="14924631"/>
<dbReference type="RefSeq" id="XP_004353177.1">
    <property type="nucleotide sequence ID" value="XM_004353125.1"/>
</dbReference>
<dbReference type="GO" id="GO:0030170">
    <property type="term" value="F:pyridoxal phosphate binding"/>
    <property type="evidence" value="ECO:0007669"/>
    <property type="project" value="InterPro"/>
</dbReference>
<evidence type="ECO:0000256" key="5">
    <source>
        <dbReference type="ARBA" id="ARBA00013049"/>
    </source>
</evidence>
<evidence type="ECO:0000256" key="10">
    <source>
        <dbReference type="ARBA" id="ARBA00023128"/>
    </source>
</evidence>
<dbReference type="PANTHER" id="PTHR45688:SF3">
    <property type="entry name" value="ALANINE--GLYOXYLATE AMINOTRANSFERASE 2, MITOCHONDRIAL"/>
    <property type="match status" value="1"/>
</dbReference>
<dbReference type="GO" id="GO:0019481">
    <property type="term" value="P:L-alanine catabolic process, by transamination"/>
    <property type="evidence" value="ECO:0007669"/>
    <property type="project" value="TreeGrafter"/>
</dbReference>
<reference evidence="12 13" key="1">
    <citation type="journal article" date="2013" name="Genome Biol.">
        <title>Genome of Acanthamoeba castellanii highlights extensive lateral gene transfer and early evolution of tyrosine kinase signaling.</title>
        <authorList>
            <person name="Clarke M."/>
            <person name="Lohan A.J."/>
            <person name="Liu B."/>
            <person name="Lagkouvardos I."/>
            <person name="Roy S."/>
            <person name="Zafar N."/>
            <person name="Bertelli C."/>
            <person name="Schilde C."/>
            <person name="Kianianmomeni A."/>
            <person name="Burglin T.R."/>
            <person name="Frech C."/>
            <person name="Turcotte B."/>
            <person name="Kopec K.O."/>
            <person name="Synnott J.M."/>
            <person name="Choo C."/>
            <person name="Paponov I."/>
            <person name="Finkler A."/>
            <person name="Soon Heng Tan C."/>
            <person name="Hutchins A.P."/>
            <person name="Weinmeier T."/>
            <person name="Rattei T."/>
            <person name="Chu J.S."/>
            <person name="Gimenez G."/>
            <person name="Irimia M."/>
            <person name="Rigden D.J."/>
            <person name="Fitzpatrick D.A."/>
            <person name="Lorenzo-Morales J."/>
            <person name="Bateman A."/>
            <person name="Chiu C.H."/>
            <person name="Tang P."/>
            <person name="Hegemann P."/>
            <person name="Fromm H."/>
            <person name="Raoult D."/>
            <person name="Greub G."/>
            <person name="Miranda-Saavedra D."/>
            <person name="Chen N."/>
            <person name="Nash P."/>
            <person name="Ginger M.L."/>
            <person name="Horn M."/>
            <person name="Schaap P."/>
            <person name="Caler L."/>
            <person name="Loftus B."/>
        </authorList>
    </citation>
    <scope>NUCLEOTIDE SEQUENCE [LARGE SCALE GENOMIC DNA]</scope>
    <source>
        <strain evidence="12 13">Neff</strain>
    </source>
</reference>
<evidence type="ECO:0000256" key="3">
    <source>
        <dbReference type="ARBA" id="ARBA00008954"/>
    </source>
</evidence>
<keyword evidence="8 11" id="KW-0663">Pyridoxal phosphate</keyword>
<dbReference type="GO" id="GO:0008453">
    <property type="term" value="F:alanine-glyoxylate transaminase activity"/>
    <property type="evidence" value="ECO:0007669"/>
    <property type="project" value="UniProtKB-EC"/>
</dbReference>
<dbReference type="GO" id="GO:0005739">
    <property type="term" value="C:mitochondrion"/>
    <property type="evidence" value="ECO:0007669"/>
    <property type="project" value="UniProtKB-SubCell"/>
</dbReference>
<dbReference type="EC" id="2.6.1.44" evidence="5"/>